<keyword evidence="5" id="KW-0479">Metal-binding</keyword>
<evidence type="ECO:0000256" key="5">
    <source>
        <dbReference type="ARBA" id="ARBA00022723"/>
    </source>
</evidence>
<evidence type="ECO:0000313" key="11">
    <source>
        <dbReference type="Proteomes" id="UP001258017"/>
    </source>
</evidence>
<feature type="transmembrane region" description="Helical" evidence="9">
    <location>
        <begin position="113"/>
        <end position="132"/>
    </location>
</feature>
<sequence length="174" mass="19156">MALCYTRLLRQRSIGFQHFRTLYTSNSLTTSFSQPLNAGSNICETHDEKNMRLKRPMSPHLTIYQVQLTALLSITHRTTGMILSSYAMFLGLGTLFVPGGVPCVVEILSELNLAHPVLLIGKALIAFPATYHTFNGLRHLAWDIGMFLTIKQVYSTGYAVVALAAISAIALAIL</sequence>
<dbReference type="NCBIfam" id="TIGR02970">
    <property type="entry name" value="succ_dehyd_cytB"/>
    <property type="match status" value="1"/>
</dbReference>
<evidence type="ECO:0000256" key="8">
    <source>
        <dbReference type="ARBA" id="ARBA00023136"/>
    </source>
</evidence>
<dbReference type="PROSITE" id="PS01001">
    <property type="entry name" value="SDH_CYT_2"/>
    <property type="match status" value="1"/>
</dbReference>
<evidence type="ECO:0000256" key="6">
    <source>
        <dbReference type="ARBA" id="ARBA00022989"/>
    </source>
</evidence>
<accession>A0AAD9RSC8</accession>
<dbReference type="InterPro" id="IPR014314">
    <property type="entry name" value="Succ_DH_cytb556"/>
</dbReference>
<keyword evidence="3" id="KW-0349">Heme</keyword>
<comment type="subcellular location">
    <subcellularLocation>
        <location evidence="1">Membrane</location>
        <topology evidence="1">Multi-pass membrane protein</topology>
    </subcellularLocation>
</comment>
<dbReference type="PANTHER" id="PTHR10978:SF5">
    <property type="entry name" value="SUCCINATE DEHYDROGENASE CYTOCHROME B560 SUBUNIT, MITOCHONDRIAL"/>
    <property type="match status" value="1"/>
</dbReference>
<evidence type="ECO:0000256" key="9">
    <source>
        <dbReference type="SAM" id="Phobius"/>
    </source>
</evidence>
<dbReference type="GO" id="GO:0016020">
    <property type="term" value="C:membrane"/>
    <property type="evidence" value="ECO:0007669"/>
    <property type="project" value="UniProtKB-SubCell"/>
</dbReference>
<keyword evidence="8 9" id="KW-0472">Membrane</keyword>
<dbReference type="Proteomes" id="UP001258017">
    <property type="component" value="Unassembled WGS sequence"/>
</dbReference>
<dbReference type="GO" id="GO:0005739">
    <property type="term" value="C:mitochondrion"/>
    <property type="evidence" value="ECO:0007669"/>
    <property type="project" value="GOC"/>
</dbReference>
<keyword evidence="4 9" id="KW-0812">Transmembrane</keyword>
<proteinExistence type="predicted"/>
<dbReference type="GO" id="GO:0046872">
    <property type="term" value="F:metal ion binding"/>
    <property type="evidence" value="ECO:0007669"/>
    <property type="project" value="UniProtKB-KW"/>
</dbReference>
<evidence type="ECO:0000256" key="3">
    <source>
        <dbReference type="ARBA" id="ARBA00022617"/>
    </source>
</evidence>
<dbReference type="InterPro" id="IPR018495">
    <property type="entry name" value="Succ_DH_cyt_bsu_CS"/>
</dbReference>
<dbReference type="InterPro" id="IPR000701">
    <property type="entry name" value="SuccDH_FuR_B_TM-su"/>
</dbReference>
<keyword evidence="11" id="KW-1185">Reference proteome</keyword>
<organism evidence="10 11">
    <name type="scientific">Odynerus spinipes</name>
    <dbReference type="NCBI Taxonomy" id="1348599"/>
    <lineage>
        <taxon>Eukaryota</taxon>
        <taxon>Metazoa</taxon>
        <taxon>Ecdysozoa</taxon>
        <taxon>Arthropoda</taxon>
        <taxon>Hexapoda</taxon>
        <taxon>Insecta</taxon>
        <taxon>Pterygota</taxon>
        <taxon>Neoptera</taxon>
        <taxon>Endopterygota</taxon>
        <taxon>Hymenoptera</taxon>
        <taxon>Apocrita</taxon>
        <taxon>Aculeata</taxon>
        <taxon>Vespoidea</taxon>
        <taxon>Vespidae</taxon>
        <taxon>Eumeninae</taxon>
        <taxon>Odynerus</taxon>
    </lineage>
</organism>
<feature type="transmembrane region" description="Helical" evidence="9">
    <location>
        <begin position="153"/>
        <end position="173"/>
    </location>
</feature>
<evidence type="ECO:0000256" key="1">
    <source>
        <dbReference type="ARBA" id="ARBA00004141"/>
    </source>
</evidence>
<dbReference type="GO" id="GO:0009055">
    <property type="term" value="F:electron transfer activity"/>
    <property type="evidence" value="ECO:0007669"/>
    <property type="project" value="InterPro"/>
</dbReference>
<reference evidence="10" key="2">
    <citation type="journal article" date="2023" name="Commun. Biol.">
        <title>Intrasexual cuticular hydrocarbon dimorphism in a wasp sheds light on hydrocarbon biosynthesis genes in Hymenoptera.</title>
        <authorList>
            <person name="Moris V.C."/>
            <person name="Podsiadlowski L."/>
            <person name="Martin S."/>
            <person name="Oeyen J.P."/>
            <person name="Donath A."/>
            <person name="Petersen M."/>
            <person name="Wilbrandt J."/>
            <person name="Misof B."/>
            <person name="Liedtke D."/>
            <person name="Thamm M."/>
            <person name="Scheiner R."/>
            <person name="Schmitt T."/>
            <person name="Niehuis O."/>
        </authorList>
    </citation>
    <scope>NUCLEOTIDE SEQUENCE</scope>
    <source>
        <strain evidence="10">GBR_01_08_01A</strain>
    </source>
</reference>
<dbReference type="Pfam" id="PF01127">
    <property type="entry name" value="Sdh_cyt"/>
    <property type="match status" value="1"/>
</dbReference>
<evidence type="ECO:0000256" key="2">
    <source>
        <dbReference type="ARBA" id="ARBA00005163"/>
    </source>
</evidence>
<dbReference type="PROSITE" id="PS01000">
    <property type="entry name" value="SDH_CYT_1"/>
    <property type="match status" value="1"/>
</dbReference>
<evidence type="ECO:0000256" key="4">
    <source>
        <dbReference type="ARBA" id="ARBA00022692"/>
    </source>
</evidence>
<evidence type="ECO:0000256" key="7">
    <source>
        <dbReference type="ARBA" id="ARBA00023004"/>
    </source>
</evidence>
<dbReference type="GO" id="GO:0006121">
    <property type="term" value="P:mitochondrial electron transport, succinate to ubiquinone"/>
    <property type="evidence" value="ECO:0007669"/>
    <property type="project" value="UniProtKB-ARBA"/>
</dbReference>
<protein>
    <recommendedName>
        <fullName evidence="12">Succinate dehydrogenase cytochrome b560 subunit, mitochondrial</fullName>
    </recommendedName>
</protein>
<keyword evidence="7" id="KW-0408">Iron</keyword>
<dbReference type="FunFam" id="1.20.1300.10:FF:000011">
    <property type="entry name" value="Succinate dehydrogenase cytochrome b560 subunit"/>
    <property type="match status" value="1"/>
</dbReference>
<dbReference type="GO" id="GO:0006099">
    <property type="term" value="P:tricarboxylic acid cycle"/>
    <property type="evidence" value="ECO:0007669"/>
    <property type="project" value="InterPro"/>
</dbReference>
<gene>
    <name evidence="10" type="ORF">KPH14_007145</name>
</gene>
<dbReference type="CDD" id="cd03499">
    <property type="entry name" value="SQR_TypeC_SdhC"/>
    <property type="match status" value="1"/>
</dbReference>
<dbReference type="Gene3D" id="1.20.1300.10">
    <property type="entry name" value="Fumarate reductase/succinate dehydrogenase, transmembrane subunit"/>
    <property type="match status" value="1"/>
</dbReference>
<dbReference type="SUPFAM" id="SSF81343">
    <property type="entry name" value="Fumarate reductase respiratory complex transmembrane subunits"/>
    <property type="match status" value="1"/>
</dbReference>
<comment type="pathway">
    <text evidence="2">Carbohydrate metabolism; tricarboxylic acid cycle.</text>
</comment>
<evidence type="ECO:0000313" key="10">
    <source>
        <dbReference type="EMBL" id="KAK2584833.1"/>
    </source>
</evidence>
<dbReference type="InterPro" id="IPR034804">
    <property type="entry name" value="SQR/QFR_C/D"/>
</dbReference>
<name>A0AAD9RSC8_9HYME</name>
<evidence type="ECO:0008006" key="12">
    <source>
        <dbReference type="Google" id="ProtNLM"/>
    </source>
</evidence>
<dbReference type="EMBL" id="JAIFRP010000026">
    <property type="protein sequence ID" value="KAK2584833.1"/>
    <property type="molecule type" value="Genomic_DNA"/>
</dbReference>
<comment type="caution">
    <text evidence="10">The sequence shown here is derived from an EMBL/GenBank/DDBJ whole genome shotgun (WGS) entry which is preliminary data.</text>
</comment>
<reference evidence="10" key="1">
    <citation type="submission" date="2021-08" db="EMBL/GenBank/DDBJ databases">
        <authorList>
            <person name="Misof B."/>
            <person name="Oliver O."/>
            <person name="Podsiadlowski L."/>
            <person name="Donath A."/>
            <person name="Peters R."/>
            <person name="Mayer C."/>
            <person name="Rust J."/>
            <person name="Gunkel S."/>
            <person name="Lesny P."/>
            <person name="Martin S."/>
            <person name="Oeyen J.P."/>
            <person name="Petersen M."/>
            <person name="Panagiotis P."/>
            <person name="Wilbrandt J."/>
            <person name="Tanja T."/>
        </authorList>
    </citation>
    <scope>NUCLEOTIDE SEQUENCE</scope>
    <source>
        <strain evidence="10">GBR_01_08_01A</strain>
        <tissue evidence="10">Thorax + abdomen</tissue>
    </source>
</reference>
<dbReference type="AlphaFoldDB" id="A0AAD9RSC8"/>
<keyword evidence="6 9" id="KW-1133">Transmembrane helix</keyword>
<feature type="transmembrane region" description="Helical" evidence="9">
    <location>
        <begin position="81"/>
        <end position="101"/>
    </location>
</feature>
<dbReference type="PANTHER" id="PTHR10978">
    <property type="entry name" value="SUCCINATE DEHYDROGENASE CYTOCHROME B560 SUBUNIT"/>
    <property type="match status" value="1"/>
</dbReference>